<dbReference type="GO" id="GO:0000976">
    <property type="term" value="F:transcription cis-regulatory region binding"/>
    <property type="evidence" value="ECO:0007669"/>
    <property type="project" value="TreeGrafter"/>
</dbReference>
<dbReference type="SMART" id="SM00906">
    <property type="entry name" value="Fungal_trans"/>
    <property type="match status" value="1"/>
</dbReference>
<keyword evidence="9" id="KW-0645">Protease</keyword>
<evidence type="ECO:0000256" key="4">
    <source>
        <dbReference type="ARBA" id="ARBA00023125"/>
    </source>
</evidence>
<dbReference type="SMART" id="SM00066">
    <property type="entry name" value="GAL4"/>
    <property type="match status" value="1"/>
</dbReference>
<keyword evidence="4" id="KW-0238">DNA-binding</keyword>
<evidence type="ECO:0000256" key="6">
    <source>
        <dbReference type="ARBA" id="ARBA00023242"/>
    </source>
</evidence>
<keyword evidence="9" id="KW-0378">Hydrolase</keyword>
<accession>A0AAF0YEA2</accession>
<dbReference type="GO" id="GO:0000981">
    <property type="term" value="F:DNA-binding transcription factor activity, RNA polymerase II-specific"/>
    <property type="evidence" value="ECO:0007669"/>
    <property type="project" value="InterPro"/>
</dbReference>
<name>A0AAF0YEA2_9TREE</name>
<feature type="compositionally biased region" description="Basic residues" evidence="7">
    <location>
        <begin position="134"/>
        <end position="143"/>
    </location>
</feature>
<feature type="compositionally biased region" description="Basic and acidic residues" evidence="7">
    <location>
        <begin position="15"/>
        <end position="25"/>
    </location>
</feature>
<sequence length="660" mass="71646">MAYSSYARHAAQRVSAREGSEEAPQRRRGTITRVNRACNACRRAKIRCIGASTPPCERCRLSEQECVLEKPRAAHGDAGAGVDERVHALEEQMAAVRGLLGDVVRAVCPQLESPRSYPSPNRRRYPESIEARRRSASPRRRSASPRADVLAMEEMANPLGAMASLAGAAPRQGHAELDPVSAGLVSEAEGRALVEQFYAGASGFINAYDGAYDTFAALRARDAFSLTAVMLVGAVSRDGASVSAAQSICRATAERMAMGTLIAPAASVETVKALILLAAYTDNNGWLLAGHAVRIATELGLGRAFGELVSGGMGAGRGREEVEAERGLLERARVWYCVYRLEHQMSYGSGRAAIVREDATIHNSRLLLDHPLSLPSDVRLIYAVELLALRAPLHVELTTAPETPLDGHTLSRLQWANEQFDAWERHWADVLARSGESRGFVRESLSMQRQLAELFINSQLLRGVHSVSDVEAMSDDKRALALRAMHNATRCVDFVLRGRHYSANLPHGTHYTHVCAAFAASFLIRIARFFPDELDLERVAEDVESMAAVLDKLPAGRYARSLRLMLRKARREHILPERSATGAAETPLPSSAVEAWLTSLQVDVDPAALHSAGVAPDAPLPLFLSGDLGTSAAPSDAVPFVGLEEFFLPPSLDELLAFDE</sequence>
<dbReference type="EMBL" id="CP086718">
    <property type="protein sequence ID" value="WOO83284.1"/>
    <property type="molecule type" value="Genomic_DNA"/>
</dbReference>
<dbReference type="GeneID" id="87809986"/>
<dbReference type="GO" id="GO:0005634">
    <property type="term" value="C:nucleus"/>
    <property type="evidence" value="ECO:0007669"/>
    <property type="project" value="UniProtKB-SubCell"/>
</dbReference>
<dbReference type="SUPFAM" id="SSF57701">
    <property type="entry name" value="Zn2/Cys6 DNA-binding domain"/>
    <property type="match status" value="1"/>
</dbReference>
<dbReference type="GO" id="GO:0008270">
    <property type="term" value="F:zinc ion binding"/>
    <property type="evidence" value="ECO:0007669"/>
    <property type="project" value="InterPro"/>
</dbReference>
<evidence type="ECO:0000313" key="9">
    <source>
        <dbReference type="EMBL" id="WOO83284.1"/>
    </source>
</evidence>
<dbReference type="PROSITE" id="PS00463">
    <property type="entry name" value="ZN2_CY6_FUNGAL_1"/>
    <property type="match status" value="1"/>
</dbReference>
<dbReference type="PANTHER" id="PTHR31845:SF17">
    <property type="entry name" value="ZN(II)2CYS6 TRANSCRIPTION FACTOR (EUROFUNG)"/>
    <property type="match status" value="1"/>
</dbReference>
<dbReference type="CDD" id="cd12148">
    <property type="entry name" value="fungal_TF_MHR"/>
    <property type="match status" value="1"/>
</dbReference>
<dbReference type="Pfam" id="PF04082">
    <property type="entry name" value="Fungal_trans"/>
    <property type="match status" value="1"/>
</dbReference>
<keyword evidence="2" id="KW-0479">Metal-binding</keyword>
<gene>
    <name evidence="9" type="primary">prtT_1</name>
    <name evidence="9" type="ORF">LOC62_05G006811</name>
</gene>
<dbReference type="InterPro" id="IPR051089">
    <property type="entry name" value="prtT"/>
</dbReference>
<protein>
    <submittedName>
        <fullName evidence="9">Transcriptional activator of proteases prtT</fullName>
    </submittedName>
</protein>
<feature type="region of interest" description="Disordered" evidence="7">
    <location>
        <begin position="111"/>
        <end position="148"/>
    </location>
</feature>
<dbReference type="InterPro" id="IPR036864">
    <property type="entry name" value="Zn2-C6_fun-type_DNA-bd_sf"/>
</dbReference>
<keyword evidence="3" id="KW-0805">Transcription regulation</keyword>
<evidence type="ECO:0000256" key="1">
    <source>
        <dbReference type="ARBA" id="ARBA00004123"/>
    </source>
</evidence>
<feature type="compositionally biased region" description="Basic and acidic residues" evidence="7">
    <location>
        <begin position="124"/>
        <end position="133"/>
    </location>
</feature>
<evidence type="ECO:0000313" key="10">
    <source>
        <dbReference type="Proteomes" id="UP000827549"/>
    </source>
</evidence>
<keyword evidence="5" id="KW-0804">Transcription</keyword>
<dbReference type="InterPro" id="IPR007219">
    <property type="entry name" value="XnlR_reg_dom"/>
</dbReference>
<dbReference type="GO" id="GO:0006508">
    <property type="term" value="P:proteolysis"/>
    <property type="evidence" value="ECO:0007669"/>
    <property type="project" value="UniProtKB-KW"/>
</dbReference>
<dbReference type="Pfam" id="PF00172">
    <property type="entry name" value="Zn_clus"/>
    <property type="match status" value="1"/>
</dbReference>
<reference evidence="9" key="1">
    <citation type="submission" date="2023-10" db="EMBL/GenBank/DDBJ databases">
        <authorList>
            <person name="Noh H."/>
        </authorList>
    </citation>
    <scope>NUCLEOTIDE SEQUENCE</scope>
    <source>
        <strain evidence="9">DUCC4014</strain>
    </source>
</reference>
<evidence type="ECO:0000256" key="5">
    <source>
        <dbReference type="ARBA" id="ARBA00023163"/>
    </source>
</evidence>
<feature type="domain" description="Zn(2)-C6 fungal-type" evidence="8">
    <location>
        <begin position="37"/>
        <end position="68"/>
    </location>
</feature>
<keyword evidence="10" id="KW-1185">Reference proteome</keyword>
<dbReference type="PANTHER" id="PTHR31845">
    <property type="entry name" value="FINGER DOMAIN PROTEIN, PUTATIVE-RELATED"/>
    <property type="match status" value="1"/>
</dbReference>
<evidence type="ECO:0000259" key="8">
    <source>
        <dbReference type="PROSITE" id="PS50048"/>
    </source>
</evidence>
<dbReference type="InterPro" id="IPR001138">
    <property type="entry name" value="Zn2Cys6_DnaBD"/>
</dbReference>
<proteinExistence type="predicted"/>
<dbReference type="GO" id="GO:0008233">
    <property type="term" value="F:peptidase activity"/>
    <property type="evidence" value="ECO:0007669"/>
    <property type="project" value="UniProtKB-KW"/>
</dbReference>
<evidence type="ECO:0000256" key="7">
    <source>
        <dbReference type="SAM" id="MobiDB-lite"/>
    </source>
</evidence>
<evidence type="ECO:0000256" key="2">
    <source>
        <dbReference type="ARBA" id="ARBA00022723"/>
    </source>
</evidence>
<dbReference type="CDD" id="cd00067">
    <property type="entry name" value="GAL4"/>
    <property type="match status" value="1"/>
</dbReference>
<keyword evidence="6" id="KW-0539">Nucleus</keyword>
<dbReference type="RefSeq" id="XP_062629310.1">
    <property type="nucleotide sequence ID" value="XM_062773326.1"/>
</dbReference>
<organism evidence="9 10">
    <name type="scientific">Vanrija pseudolonga</name>
    <dbReference type="NCBI Taxonomy" id="143232"/>
    <lineage>
        <taxon>Eukaryota</taxon>
        <taxon>Fungi</taxon>
        <taxon>Dikarya</taxon>
        <taxon>Basidiomycota</taxon>
        <taxon>Agaricomycotina</taxon>
        <taxon>Tremellomycetes</taxon>
        <taxon>Trichosporonales</taxon>
        <taxon>Trichosporonaceae</taxon>
        <taxon>Vanrija</taxon>
    </lineage>
</organism>
<dbReference type="PROSITE" id="PS50048">
    <property type="entry name" value="ZN2_CY6_FUNGAL_2"/>
    <property type="match status" value="1"/>
</dbReference>
<comment type="subcellular location">
    <subcellularLocation>
        <location evidence="1">Nucleus</location>
    </subcellularLocation>
</comment>
<dbReference type="GO" id="GO:0006351">
    <property type="term" value="P:DNA-templated transcription"/>
    <property type="evidence" value="ECO:0007669"/>
    <property type="project" value="InterPro"/>
</dbReference>
<dbReference type="AlphaFoldDB" id="A0AAF0YEA2"/>
<evidence type="ECO:0000256" key="3">
    <source>
        <dbReference type="ARBA" id="ARBA00023015"/>
    </source>
</evidence>
<feature type="region of interest" description="Disordered" evidence="7">
    <location>
        <begin position="1"/>
        <end position="28"/>
    </location>
</feature>
<dbReference type="Proteomes" id="UP000827549">
    <property type="component" value="Chromosome 5"/>
</dbReference>
<dbReference type="Gene3D" id="4.10.240.10">
    <property type="entry name" value="Zn(2)-C6 fungal-type DNA-binding domain"/>
    <property type="match status" value="1"/>
</dbReference>